<dbReference type="PROSITE" id="PS00087">
    <property type="entry name" value="SOD_CU_ZN_1"/>
    <property type="match status" value="1"/>
</dbReference>
<dbReference type="CDD" id="cd00305">
    <property type="entry name" value="Cu-Zn_Superoxide_Dismutase"/>
    <property type="match status" value="1"/>
</dbReference>
<name>A0A1A7BZU1_9BURK</name>
<comment type="catalytic activity">
    <reaction evidence="2">
        <text>2 superoxide + 2 H(+) = H2O2 + O2</text>
        <dbReference type="Rhea" id="RHEA:20696"/>
        <dbReference type="ChEBI" id="CHEBI:15378"/>
        <dbReference type="ChEBI" id="CHEBI:15379"/>
        <dbReference type="ChEBI" id="CHEBI:16240"/>
        <dbReference type="ChEBI" id="CHEBI:18421"/>
        <dbReference type="EC" id="1.15.1.1"/>
    </reaction>
</comment>
<dbReference type="NCBIfam" id="NF007628">
    <property type="entry name" value="PRK10290.1"/>
    <property type="match status" value="1"/>
</dbReference>
<organism evidence="5 6">
    <name type="scientific">Janthinobacterium psychrotolerans</name>
    <dbReference type="NCBI Taxonomy" id="1747903"/>
    <lineage>
        <taxon>Bacteria</taxon>
        <taxon>Pseudomonadati</taxon>
        <taxon>Pseudomonadota</taxon>
        <taxon>Betaproteobacteria</taxon>
        <taxon>Burkholderiales</taxon>
        <taxon>Oxalobacteraceae</taxon>
        <taxon>Janthinobacterium</taxon>
    </lineage>
</organism>
<feature type="domain" description="Superoxide dismutase copper/zinc binding" evidence="4">
    <location>
        <begin position="35"/>
        <end position="169"/>
    </location>
</feature>
<dbReference type="Gene3D" id="2.60.40.200">
    <property type="entry name" value="Superoxide dismutase, copper/zinc binding domain"/>
    <property type="match status" value="1"/>
</dbReference>
<dbReference type="AlphaFoldDB" id="A0A1A7BZU1"/>
<accession>A0A1A7BZU1</accession>
<evidence type="ECO:0000256" key="2">
    <source>
        <dbReference type="RuleBase" id="RU000393"/>
    </source>
</evidence>
<comment type="cofactor">
    <cofactor evidence="2">
        <name>Cu cation</name>
        <dbReference type="ChEBI" id="CHEBI:23378"/>
    </cofactor>
    <text evidence="2">Binds 1 copper ion per subunit.</text>
</comment>
<comment type="cofactor">
    <cofactor evidence="2">
        <name>Zn(2+)</name>
        <dbReference type="ChEBI" id="CHEBI:29105"/>
    </cofactor>
    <text evidence="2">Binds 1 zinc ion per subunit.</text>
</comment>
<comment type="function">
    <text evidence="2">Destroys radicals which are normally produced within the cells and which are toxic to biological systems.</text>
</comment>
<gene>
    <name evidence="5" type="ORF">ASR47_1004260</name>
</gene>
<dbReference type="SUPFAM" id="SSF49329">
    <property type="entry name" value="Cu,Zn superoxide dismutase-like"/>
    <property type="match status" value="1"/>
</dbReference>
<dbReference type="InterPro" id="IPR024134">
    <property type="entry name" value="SOD_Cu/Zn_/chaperone"/>
</dbReference>
<keyword evidence="2" id="KW-0186">Copper</keyword>
<reference evidence="5 6" key="1">
    <citation type="submission" date="2016-04" db="EMBL/GenBank/DDBJ databases">
        <title>Draft genome sequence of Janthinobacterium psychrotolerans sp. nov., isolated from freshwater sediments in Denmark.</title>
        <authorList>
            <person name="Gong X."/>
            <person name="Skrivergaard S."/>
            <person name="Korsgaard B.S."/>
            <person name="Schreiber L."/>
            <person name="Marshall I.P."/>
            <person name="Finster K."/>
            <person name="Schramm A."/>
        </authorList>
    </citation>
    <scope>NUCLEOTIDE SEQUENCE [LARGE SCALE GENOMIC DNA]</scope>
    <source>
        <strain evidence="5 6">S3-2</strain>
    </source>
</reference>
<keyword evidence="3" id="KW-0732">Signal</keyword>
<keyword evidence="2" id="KW-0479">Metal-binding</keyword>
<dbReference type="InterPro" id="IPR001424">
    <property type="entry name" value="SOD_Cu_Zn_dom"/>
</dbReference>
<dbReference type="EMBL" id="LOCQ01000059">
    <property type="protein sequence ID" value="OBV37985.1"/>
    <property type="molecule type" value="Genomic_DNA"/>
</dbReference>
<dbReference type="GO" id="GO:0004784">
    <property type="term" value="F:superoxide dismutase activity"/>
    <property type="evidence" value="ECO:0007669"/>
    <property type="project" value="UniProtKB-EC"/>
</dbReference>
<evidence type="ECO:0000313" key="5">
    <source>
        <dbReference type="EMBL" id="OBV37985.1"/>
    </source>
</evidence>
<keyword evidence="6" id="KW-1185">Reference proteome</keyword>
<comment type="similarity">
    <text evidence="1 2">Belongs to the Cu-Zn superoxide dismutase family.</text>
</comment>
<dbReference type="Pfam" id="PF00080">
    <property type="entry name" value="Sod_Cu"/>
    <property type="match status" value="1"/>
</dbReference>
<dbReference type="Proteomes" id="UP000092713">
    <property type="component" value="Unassembled WGS sequence"/>
</dbReference>
<sequence>MKILFTAALLLGAQLAHAQTVELSIVGPNGVEQTAGTISIAQTKYGALLTPDLKGLPAGTHGFHLHEKPSCDASVTDGKPTPAGAAGGHWDPARTAVHKGPYDDSGHQGDLPAIYVAADGTATYPVLAPRLKAADFKGHALMVHVGGDNHSDHPEKLGGGGARMACGVVK</sequence>
<comment type="caution">
    <text evidence="5">The sequence shown here is derived from an EMBL/GenBank/DDBJ whole genome shotgun (WGS) entry which is preliminary data.</text>
</comment>
<keyword evidence="2" id="KW-0862">Zinc</keyword>
<feature type="chain" id="PRO_5008355601" description="Superoxide dismutase [Cu-Zn]" evidence="3">
    <location>
        <begin position="19"/>
        <end position="170"/>
    </location>
</feature>
<dbReference type="InterPro" id="IPR018152">
    <property type="entry name" value="SOD_Cu/Zn_BS"/>
</dbReference>
<dbReference type="OrthoDB" id="5431326at2"/>
<dbReference type="InterPro" id="IPR036423">
    <property type="entry name" value="SOD-like_Cu/Zn_dom_sf"/>
</dbReference>
<protein>
    <recommendedName>
        <fullName evidence="2">Superoxide dismutase [Cu-Zn]</fullName>
        <ecNumber evidence="2">1.15.1.1</ecNumber>
    </recommendedName>
</protein>
<dbReference type="PROSITE" id="PS00332">
    <property type="entry name" value="SOD_CU_ZN_2"/>
    <property type="match status" value="1"/>
</dbReference>
<dbReference type="GO" id="GO:0005507">
    <property type="term" value="F:copper ion binding"/>
    <property type="evidence" value="ECO:0007669"/>
    <property type="project" value="InterPro"/>
</dbReference>
<dbReference type="EC" id="1.15.1.1" evidence="2"/>
<evidence type="ECO:0000259" key="4">
    <source>
        <dbReference type="Pfam" id="PF00080"/>
    </source>
</evidence>
<dbReference type="PANTHER" id="PTHR10003">
    <property type="entry name" value="SUPEROXIDE DISMUTASE CU-ZN -RELATED"/>
    <property type="match status" value="1"/>
</dbReference>
<dbReference type="RefSeq" id="WP_065309500.1">
    <property type="nucleotide sequence ID" value="NZ_LOCQ01000059.1"/>
</dbReference>
<dbReference type="STRING" id="1747903.ASR47_1004260"/>
<evidence type="ECO:0000256" key="1">
    <source>
        <dbReference type="ARBA" id="ARBA00010457"/>
    </source>
</evidence>
<proteinExistence type="inferred from homology"/>
<evidence type="ECO:0000313" key="6">
    <source>
        <dbReference type="Proteomes" id="UP000092713"/>
    </source>
</evidence>
<dbReference type="PATRIC" id="fig|1747903.4.peg.1518"/>
<evidence type="ECO:0000256" key="3">
    <source>
        <dbReference type="SAM" id="SignalP"/>
    </source>
</evidence>
<keyword evidence="2 5" id="KW-0560">Oxidoreductase</keyword>
<feature type="signal peptide" evidence="3">
    <location>
        <begin position="1"/>
        <end position="18"/>
    </location>
</feature>